<organism evidence="1 2">
    <name type="scientific">Aphanomyces euteiches</name>
    <dbReference type="NCBI Taxonomy" id="100861"/>
    <lineage>
        <taxon>Eukaryota</taxon>
        <taxon>Sar</taxon>
        <taxon>Stramenopiles</taxon>
        <taxon>Oomycota</taxon>
        <taxon>Saprolegniomycetes</taxon>
        <taxon>Saprolegniales</taxon>
        <taxon>Verrucalvaceae</taxon>
        <taxon>Aphanomyces</taxon>
    </lineage>
</organism>
<keyword evidence="2" id="KW-1185">Reference proteome</keyword>
<reference evidence="1 2" key="1">
    <citation type="submission" date="2019-07" db="EMBL/GenBank/DDBJ databases">
        <title>Genomics analysis of Aphanomyces spp. identifies a new class of oomycete effector associated with host adaptation.</title>
        <authorList>
            <person name="Gaulin E."/>
        </authorList>
    </citation>
    <scope>NUCLEOTIDE SEQUENCE [LARGE SCALE GENOMIC DNA]</scope>
    <source>
        <strain evidence="1 2">ATCC 201684</strain>
    </source>
</reference>
<dbReference type="Proteomes" id="UP000481153">
    <property type="component" value="Unassembled WGS sequence"/>
</dbReference>
<gene>
    <name evidence="1" type="ORF">Ae201684_014063</name>
</gene>
<evidence type="ECO:0000313" key="1">
    <source>
        <dbReference type="EMBL" id="KAF0727952.1"/>
    </source>
</evidence>
<accession>A0A6G0WKX7</accession>
<dbReference type="AlphaFoldDB" id="A0A6G0WKX7"/>
<dbReference type="EMBL" id="VJMJ01000184">
    <property type="protein sequence ID" value="KAF0727952.1"/>
    <property type="molecule type" value="Genomic_DNA"/>
</dbReference>
<sequence length="367" mass="42203">MTREIPGRDGSQAKKRKVNVVSAWTVLPRDLIIKIAFSIPDAADLFSFLKALLSFNVLGPLKHLHDLGLKQKHRDLWPCLRLNTATLVSRFKSSYDVIAKYYSSVLIHDVTDVKWLRKHLNPAVQVEWIAGGLPIPQEILDEWTELRITRLNGYFYRENTSALTHVFPRLPHLSSFVMDVKDTFDHVCALLPHCALLTDLKLLCMTGPKVKESNLLDLAAWLSSKPVQKFSFDAWDSWKNISIAVRQKFYEAMVNCPTMDELTLYTTGANGLDFSKFNFSMRSLDTYHANWQFIESMAGRLEGSRVTDLKIFACHAREKSAYEALLKVLPKTSIKSLRWHNIKLDQEQWREFVPLLAKCTLERLTLH</sequence>
<name>A0A6G0WKX7_9STRA</name>
<evidence type="ECO:0000313" key="2">
    <source>
        <dbReference type="Proteomes" id="UP000481153"/>
    </source>
</evidence>
<proteinExistence type="predicted"/>
<dbReference type="VEuPathDB" id="FungiDB:AeMF1_016442"/>
<comment type="caution">
    <text evidence="1">The sequence shown here is derived from an EMBL/GenBank/DDBJ whole genome shotgun (WGS) entry which is preliminary data.</text>
</comment>
<evidence type="ECO:0008006" key="3">
    <source>
        <dbReference type="Google" id="ProtNLM"/>
    </source>
</evidence>
<protein>
    <recommendedName>
        <fullName evidence="3">F-box domain-containing protein</fullName>
    </recommendedName>
</protein>